<evidence type="ECO:0000259" key="1">
    <source>
        <dbReference type="Pfam" id="PF13403"/>
    </source>
</evidence>
<proteinExistence type="predicted"/>
<dbReference type="SUPFAM" id="SSF51294">
    <property type="entry name" value="Hedgehog/intein (Hint) domain"/>
    <property type="match status" value="1"/>
</dbReference>
<protein>
    <recommendedName>
        <fullName evidence="1">Hedgehog/Intein (Hint) domain-containing protein</fullName>
    </recommendedName>
</protein>
<feature type="domain" description="Hedgehog/Intein (Hint)" evidence="1">
    <location>
        <begin position="602"/>
        <end position="742"/>
    </location>
</feature>
<evidence type="ECO:0000313" key="2">
    <source>
        <dbReference type="EMBL" id="QDH16640.1"/>
    </source>
</evidence>
<keyword evidence="3" id="KW-1185">Reference proteome</keyword>
<dbReference type="InterPro" id="IPR028992">
    <property type="entry name" value="Hedgehog/Intein_dom"/>
</dbReference>
<dbReference type="Gene3D" id="2.170.16.10">
    <property type="entry name" value="Hedgehog/Intein (Hint) domain"/>
    <property type="match status" value="1"/>
</dbReference>
<dbReference type="Pfam" id="PF13403">
    <property type="entry name" value="Hint_2"/>
    <property type="match status" value="1"/>
</dbReference>
<name>A0A4Y6UII6_9PROT</name>
<sequence>MYCYNMTKKILPGPYLLNQGTTSSPWFNFMVDPNFSPTSGVTRVGVTTSIGKSEEEGLDFFALQVNFLWAPWVDTGVHGGLQVHGAQAWHINWGGLVSSDTNYNGYQQNNPFDMDKMQNSIPQYVDLSSVNFNYNKPIKYSVELDGKVIFLPGYYNKIEGRTPYYVNHTRQLWKWNFIVSSTDGSFQPIQQSIYTNRPYISQAIFWDENVRKNSVQSKWTDFTYENAGGRTAAVTVSSSTINANDFFSSVQKSGGKIISGQDIVNQVIDIGDNGYIVENNIASSTINITSSGTVENNIISKGANIVVSSEGNAVSNKILGGVVTVRSGGIATWQNISSGGRVSVEGKGHANGTIISSGGRLEVSAGGIVDSATVVTGGVILASPKAELREDFANNGMISGGILMGNEKIYSGAQHKDVYVSGAFNGDRRSGYLEYKSEITVLRGGNLFNATFDNESVLTVQNGGSISGTVVLKNGASGVIGPTAGGTIDYYGDGNTGLTVSGLASGGVLTTVINAFPSKSKNYLNGFNIAGVKSSDIRSLSYPTTDQVRLQLKSGREITLNIVGVKNAGYPWPPTQTLNLRDGFEDFDNIESLDARENIAACFVKGSKIRLGSGEKAVESIEIGDEVVTLCPETQTYRTVPVIWVGRKRMVVDASRPEDQAGYPVRIVKDALGAGLPREDLVVTPEHCLYLNGGFVPARMLVNHRSIFYDRTLTDYDYFHIETAEHSILMANDVLTESYLDTGNRSTFEEQGNVVSLRSGVGSWEQDAAAPLLVEREAVEPLYREFEARAHVLGCVDHRGDDESLTTDPDLRLLTNDGTILSRKRSLNGRELFLIPQGTQSVQILSRTSRPSEVIGPFVDDRRELGVLIGAMDFFHAAGTDRITGHHTAADLWGWAELESASYRWTQGAAMLPITPEDLKQGGLLSIQVIAAGPYLTSREDNSPNPSVKIA</sequence>
<dbReference type="Proteomes" id="UP000316313">
    <property type="component" value="Chromosome"/>
</dbReference>
<accession>A0A4Y6UII6</accession>
<dbReference type="OrthoDB" id="7284755at2"/>
<dbReference type="KEGG" id="ssam:E3D00_02920"/>
<dbReference type="AlphaFoldDB" id="A0A4Y6UII6"/>
<evidence type="ECO:0000313" key="3">
    <source>
        <dbReference type="Proteomes" id="UP000316313"/>
    </source>
</evidence>
<dbReference type="Gene3D" id="2.160.20.20">
    <property type="match status" value="1"/>
</dbReference>
<dbReference type="EMBL" id="CP038141">
    <property type="protein sequence ID" value="QDH16640.1"/>
    <property type="molecule type" value="Genomic_DNA"/>
</dbReference>
<organism evidence="2 3">
    <name type="scientific">Swingsia samuiensis</name>
    <dbReference type="NCBI Taxonomy" id="1293412"/>
    <lineage>
        <taxon>Bacteria</taxon>
        <taxon>Pseudomonadati</taxon>
        <taxon>Pseudomonadota</taxon>
        <taxon>Alphaproteobacteria</taxon>
        <taxon>Acetobacterales</taxon>
        <taxon>Acetobacteraceae</taxon>
        <taxon>Swingsia</taxon>
    </lineage>
</organism>
<reference evidence="2 3" key="1">
    <citation type="submission" date="2019-03" db="EMBL/GenBank/DDBJ databases">
        <title>The complete genome sequence of Swingsia samuiensis NBRC107927(T).</title>
        <authorList>
            <person name="Chua K.-O."/>
            <person name="Chan K.-G."/>
            <person name="See-Too W.-S."/>
        </authorList>
    </citation>
    <scope>NUCLEOTIDE SEQUENCE [LARGE SCALE GENOMIC DNA]</scope>
    <source>
        <strain evidence="2 3">AH83</strain>
    </source>
</reference>
<gene>
    <name evidence="2" type="ORF">E3D00_02920</name>
</gene>
<dbReference type="InterPro" id="IPR012332">
    <property type="entry name" value="Autotransporter_pectin_lyase_C"/>
</dbReference>
<dbReference type="InterPro" id="IPR036844">
    <property type="entry name" value="Hint_dom_sf"/>
</dbReference>